<feature type="transmembrane region" description="Helical" evidence="7">
    <location>
        <begin position="265"/>
        <end position="283"/>
    </location>
</feature>
<dbReference type="PANTHER" id="PTHR30193">
    <property type="entry name" value="ABC TRANSPORTER PERMEASE PROTEIN"/>
    <property type="match status" value="1"/>
</dbReference>
<evidence type="ECO:0000256" key="7">
    <source>
        <dbReference type="RuleBase" id="RU363032"/>
    </source>
</evidence>
<evidence type="ECO:0000256" key="1">
    <source>
        <dbReference type="ARBA" id="ARBA00004651"/>
    </source>
</evidence>
<feature type="transmembrane region" description="Helical" evidence="7">
    <location>
        <begin position="43"/>
        <end position="64"/>
    </location>
</feature>
<sequence>MIYMAKKKLSTVLAAIGILVTIFALWISLQYRTLTSGFLAWPASIRGVLLITGILFIILGVYFYPTKKHRTIINILFLLPAVLAFTMTVIIPFILGVFYSFTDWNGITLNNFIGFENYKDFFKSPEYIHSFMATLIFTILNMLLVNIIAFGLSLLVTSKIRGRNIYRAGFFIPNLIGGIVLGYIWQFIFNYVITDIAAAMNIKSLSQSLLALPDRAILAIIIVSTWQYAGYIMMIYVTAIQGVPASVIEAAKMDGAHGFKRITKIIAPLIANSFTICIFLTLVNSFKQFDLNYAITNGGPSKLFMGKAIHSTELLALNIYKTAFTRNDMAVAQAKAVVFFVLLAIVSLIQVYVSKKKEVEM</sequence>
<feature type="transmembrane region" description="Helical" evidence="7">
    <location>
        <begin position="12"/>
        <end position="31"/>
    </location>
</feature>
<evidence type="ECO:0000313" key="9">
    <source>
        <dbReference type="EMBL" id="SFO60138.1"/>
    </source>
</evidence>
<feature type="transmembrane region" description="Helical" evidence="7">
    <location>
        <begin position="216"/>
        <end position="244"/>
    </location>
</feature>
<keyword evidence="10" id="KW-1185">Reference proteome</keyword>
<accession>A0A1I5IHM6</accession>
<keyword evidence="4 7" id="KW-0812">Transmembrane</keyword>
<protein>
    <submittedName>
        <fullName evidence="9">Raffinose/stachyose/melibiose transport system permease protein</fullName>
    </submittedName>
</protein>
<dbReference type="CDD" id="cd06261">
    <property type="entry name" value="TM_PBP2"/>
    <property type="match status" value="1"/>
</dbReference>
<reference evidence="9 10" key="1">
    <citation type="submission" date="2016-10" db="EMBL/GenBank/DDBJ databases">
        <authorList>
            <person name="de Groot N.N."/>
        </authorList>
    </citation>
    <scope>NUCLEOTIDE SEQUENCE [LARGE SCALE GENOMIC DNA]</scope>
    <source>
        <strain evidence="9 10">DSM 1283</strain>
    </source>
</reference>
<dbReference type="GO" id="GO:0005886">
    <property type="term" value="C:plasma membrane"/>
    <property type="evidence" value="ECO:0007669"/>
    <property type="project" value="UniProtKB-SubCell"/>
</dbReference>
<feature type="transmembrane region" description="Helical" evidence="7">
    <location>
        <begin position="127"/>
        <end position="156"/>
    </location>
</feature>
<dbReference type="STRING" id="1527.SAMN04489757_14523"/>
<evidence type="ECO:0000256" key="5">
    <source>
        <dbReference type="ARBA" id="ARBA00022989"/>
    </source>
</evidence>
<keyword evidence="3" id="KW-1003">Cell membrane</keyword>
<dbReference type="Proteomes" id="UP000198806">
    <property type="component" value="Unassembled WGS sequence"/>
</dbReference>
<evidence type="ECO:0000256" key="3">
    <source>
        <dbReference type="ARBA" id="ARBA00022475"/>
    </source>
</evidence>
<evidence type="ECO:0000313" key="10">
    <source>
        <dbReference type="Proteomes" id="UP000198806"/>
    </source>
</evidence>
<comment type="subcellular location">
    <subcellularLocation>
        <location evidence="1 7">Cell membrane</location>
        <topology evidence="1 7">Multi-pass membrane protein</topology>
    </subcellularLocation>
</comment>
<keyword evidence="2 7" id="KW-0813">Transport</keyword>
<feature type="transmembrane region" description="Helical" evidence="7">
    <location>
        <begin position="168"/>
        <end position="188"/>
    </location>
</feature>
<name>A0A1I5IHM6_9FIRM</name>
<evidence type="ECO:0000256" key="2">
    <source>
        <dbReference type="ARBA" id="ARBA00022448"/>
    </source>
</evidence>
<dbReference type="Gene3D" id="1.10.3720.10">
    <property type="entry name" value="MetI-like"/>
    <property type="match status" value="1"/>
</dbReference>
<feature type="domain" description="ABC transmembrane type-1" evidence="8">
    <location>
        <begin position="131"/>
        <end position="350"/>
    </location>
</feature>
<proteinExistence type="inferred from homology"/>
<dbReference type="PROSITE" id="PS50928">
    <property type="entry name" value="ABC_TM1"/>
    <property type="match status" value="1"/>
</dbReference>
<dbReference type="InterPro" id="IPR051393">
    <property type="entry name" value="ABC_transporter_permease"/>
</dbReference>
<dbReference type="EMBL" id="FOWD01000045">
    <property type="protein sequence ID" value="SFO60138.1"/>
    <property type="molecule type" value="Genomic_DNA"/>
</dbReference>
<keyword evidence="6 7" id="KW-0472">Membrane</keyword>
<evidence type="ECO:0000256" key="4">
    <source>
        <dbReference type="ARBA" id="ARBA00022692"/>
    </source>
</evidence>
<keyword evidence="5 7" id="KW-1133">Transmembrane helix</keyword>
<dbReference type="InterPro" id="IPR000515">
    <property type="entry name" value="MetI-like"/>
</dbReference>
<organism evidence="9 10">
    <name type="scientific">Anaerocolumna aminovalerica</name>
    <dbReference type="NCBI Taxonomy" id="1527"/>
    <lineage>
        <taxon>Bacteria</taxon>
        <taxon>Bacillati</taxon>
        <taxon>Bacillota</taxon>
        <taxon>Clostridia</taxon>
        <taxon>Lachnospirales</taxon>
        <taxon>Lachnospiraceae</taxon>
        <taxon>Anaerocolumna</taxon>
    </lineage>
</organism>
<gene>
    <name evidence="9" type="ORF">SAMN04489757_14523</name>
</gene>
<feature type="transmembrane region" description="Helical" evidence="7">
    <location>
        <begin position="336"/>
        <end position="353"/>
    </location>
</feature>
<dbReference type="PANTHER" id="PTHR30193:SF41">
    <property type="entry name" value="DIACETYLCHITOBIOSE UPTAKE SYSTEM PERMEASE PROTEIN NGCF"/>
    <property type="match status" value="1"/>
</dbReference>
<dbReference type="Pfam" id="PF00528">
    <property type="entry name" value="BPD_transp_1"/>
    <property type="match status" value="1"/>
</dbReference>
<evidence type="ECO:0000256" key="6">
    <source>
        <dbReference type="ARBA" id="ARBA00023136"/>
    </source>
</evidence>
<dbReference type="InterPro" id="IPR035906">
    <property type="entry name" value="MetI-like_sf"/>
</dbReference>
<dbReference type="AlphaFoldDB" id="A0A1I5IHM6"/>
<feature type="transmembrane region" description="Helical" evidence="7">
    <location>
        <begin position="76"/>
        <end position="101"/>
    </location>
</feature>
<comment type="similarity">
    <text evidence="7">Belongs to the binding-protein-dependent transport system permease family.</text>
</comment>
<dbReference type="SUPFAM" id="SSF161098">
    <property type="entry name" value="MetI-like"/>
    <property type="match status" value="1"/>
</dbReference>
<dbReference type="GO" id="GO:0055085">
    <property type="term" value="P:transmembrane transport"/>
    <property type="evidence" value="ECO:0007669"/>
    <property type="project" value="InterPro"/>
</dbReference>
<evidence type="ECO:0000259" key="8">
    <source>
        <dbReference type="PROSITE" id="PS50928"/>
    </source>
</evidence>